<dbReference type="RefSeq" id="WP_013584753.1">
    <property type="nucleotide sequence ID" value="NC_015125.1"/>
</dbReference>
<evidence type="ECO:0000313" key="2">
    <source>
        <dbReference type="EMBL" id="BAJ74628.1"/>
    </source>
</evidence>
<feature type="transmembrane region" description="Helical" evidence="1">
    <location>
        <begin position="56"/>
        <end position="80"/>
    </location>
</feature>
<feature type="transmembrane region" description="Helical" evidence="1">
    <location>
        <begin position="100"/>
        <end position="121"/>
    </location>
</feature>
<dbReference type="HOGENOM" id="CLU_1459755_0_0_11"/>
<dbReference type="OrthoDB" id="5073001at2"/>
<dbReference type="Proteomes" id="UP000008975">
    <property type="component" value="Chromosome"/>
</dbReference>
<dbReference type="KEGG" id="mts:MTES_1664"/>
<keyword evidence="1" id="KW-0472">Membrane</keyword>
<feature type="transmembrane region" description="Helical" evidence="1">
    <location>
        <begin position="25"/>
        <end position="50"/>
    </location>
</feature>
<feature type="transmembrane region" description="Helical" evidence="1">
    <location>
        <begin position="133"/>
        <end position="152"/>
    </location>
</feature>
<keyword evidence="1" id="KW-0812">Transmembrane</keyword>
<sequence>MDAGRPAEVPVGTWTPPPWGRSTGALALINVFGGGAVVGAGAAVSLWGMWTEYDGMLTLIGMVVLPIVVAIPSALIALVIGLPIRLVPPIRRWWLSHGEYTLIGAVGGFIVLIVGVVLARAGAEAGSPGVDGWQFLVSGWGVFCLSTMHFVWPRRWLRPAGARESLPYLSRAAEPAPPERMPRRR</sequence>
<protein>
    <submittedName>
        <fullName evidence="2">Esterase/lipase</fullName>
    </submittedName>
</protein>
<reference evidence="2 3" key="1">
    <citation type="journal article" date="2011" name="J. Bacteriol.">
        <title>Genome sequence of Microbacterium testaceum StLB037, an N-acylhomoserine lactone-degrading bacterium isolated from potato leaves.</title>
        <authorList>
            <person name="Morohoshi T."/>
            <person name="Wang W.-Z."/>
            <person name="Someya N."/>
            <person name="Ikeda T."/>
        </authorList>
    </citation>
    <scope>NUCLEOTIDE SEQUENCE [LARGE SCALE GENOMIC DNA]</scope>
    <source>
        <strain evidence="2 3">StLB037</strain>
    </source>
</reference>
<accession>E8NAH2</accession>
<reference key="2">
    <citation type="submission" date="2011-02" db="EMBL/GenBank/DDBJ databases">
        <title>Genome sequence of Microbacterium testaceum StLB037.</title>
        <authorList>
            <person name="Morohoshi T."/>
            <person name="Wang W.Z."/>
            <person name="Someya N."/>
            <person name="Ikeda T."/>
        </authorList>
    </citation>
    <scope>NUCLEOTIDE SEQUENCE</scope>
    <source>
        <strain>StLB037</strain>
    </source>
</reference>
<evidence type="ECO:0000256" key="1">
    <source>
        <dbReference type="SAM" id="Phobius"/>
    </source>
</evidence>
<name>E8NAH2_MICTS</name>
<keyword evidence="1" id="KW-1133">Transmembrane helix</keyword>
<evidence type="ECO:0000313" key="3">
    <source>
        <dbReference type="Proteomes" id="UP000008975"/>
    </source>
</evidence>
<organism evidence="2 3">
    <name type="scientific">Microbacterium testaceum (strain StLB037)</name>
    <dbReference type="NCBI Taxonomy" id="979556"/>
    <lineage>
        <taxon>Bacteria</taxon>
        <taxon>Bacillati</taxon>
        <taxon>Actinomycetota</taxon>
        <taxon>Actinomycetes</taxon>
        <taxon>Micrococcales</taxon>
        <taxon>Microbacteriaceae</taxon>
        <taxon>Microbacterium</taxon>
    </lineage>
</organism>
<gene>
    <name evidence="2" type="ordered locus">MTES_1664</name>
</gene>
<dbReference type="EMBL" id="AP012052">
    <property type="protein sequence ID" value="BAJ74628.1"/>
    <property type="molecule type" value="Genomic_DNA"/>
</dbReference>
<dbReference type="AlphaFoldDB" id="E8NAH2"/>
<dbReference type="STRING" id="979556.MTES_1664"/>
<proteinExistence type="predicted"/>